<dbReference type="EMBL" id="GBXM01070133">
    <property type="protein sequence ID" value="JAH38444.1"/>
    <property type="molecule type" value="Transcribed_RNA"/>
</dbReference>
<protein>
    <submittedName>
        <fullName evidence="1">Uncharacterized protein</fullName>
    </submittedName>
</protein>
<dbReference type="AlphaFoldDB" id="A0A0E9SAL1"/>
<name>A0A0E9SAL1_ANGAN</name>
<organism evidence="1">
    <name type="scientific">Anguilla anguilla</name>
    <name type="common">European freshwater eel</name>
    <name type="synonym">Muraena anguilla</name>
    <dbReference type="NCBI Taxonomy" id="7936"/>
    <lineage>
        <taxon>Eukaryota</taxon>
        <taxon>Metazoa</taxon>
        <taxon>Chordata</taxon>
        <taxon>Craniata</taxon>
        <taxon>Vertebrata</taxon>
        <taxon>Euteleostomi</taxon>
        <taxon>Actinopterygii</taxon>
        <taxon>Neopterygii</taxon>
        <taxon>Teleostei</taxon>
        <taxon>Anguilliformes</taxon>
        <taxon>Anguillidae</taxon>
        <taxon>Anguilla</taxon>
    </lineage>
</organism>
<proteinExistence type="predicted"/>
<reference evidence="1" key="2">
    <citation type="journal article" date="2015" name="Fish Shellfish Immunol.">
        <title>Early steps in the European eel (Anguilla anguilla)-Vibrio vulnificus interaction in the gills: Role of the RtxA13 toxin.</title>
        <authorList>
            <person name="Callol A."/>
            <person name="Pajuelo D."/>
            <person name="Ebbesson L."/>
            <person name="Teles M."/>
            <person name="MacKenzie S."/>
            <person name="Amaro C."/>
        </authorList>
    </citation>
    <scope>NUCLEOTIDE SEQUENCE</scope>
</reference>
<accession>A0A0E9SAL1</accession>
<sequence>MLYYMQSISHLHEKAIWIFNGILKAMKPPGSVQSVKQVSCTAAQHSPY</sequence>
<reference evidence="1" key="1">
    <citation type="submission" date="2014-11" db="EMBL/GenBank/DDBJ databases">
        <authorList>
            <person name="Amaro Gonzalez C."/>
        </authorList>
    </citation>
    <scope>NUCLEOTIDE SEQUENCE</scope>
</reference>
<evidence type="ECO:0000313" key="1">
    <source>
        <dbReference type="EMBL" id="JAH38444.1"/>
    </source>
</evidence>